<keyword evidence="10" id="KW-1185">Reference proteome</keyword>
<dbReference type="Gene3D" id="3.40.50.300">
    <property type="entry name" value="P-loop containing nucleotide triphosphate hydrolases"/>
    <property type="match status" value="1"/>
</dbReference>
<evidence type="ECO:0000259" key="8">
    <source>
        <dbReference type="PROSITE" id="PS50893"/>
    </source>
</evidence>
<keyword evidence="4" id="KW-1003">Cell membrane</keyword>
<gene>
    <name evidence="9" type="primary">oppB</name>
    <name evidence="9" type="ORF">LT85_2988</name>
</gene>
<dbReference type="GO" id="GO:0005886">
    <property type="term" value="C:plasma membrane"/>
    <property type="evidence" value="ECO:0007669"/>
    <property type="project" value="UniProtKB-SubCell"/>
</dbReference>
<name>A0A0A1FC85_9BURK</name>
<dbReference type="CDD" id="cd03257">
    <property type="entry name" value="ABC_NikE_OppD_transporters"/>
    <property type="match status" value="1"/>
</dbReference>
<dbReference type="PANTHER" id="PTHR43297:SF2">
    <property type="entry name" value="DIPEPTIDE TRANSPORT ATP-BINDING PROTEIN DPPD"/>
    <property type="match status" value="1"/>
</dbReference>
<dbReference type="PANTHER" id="PTHR43297">
    <property type="entry name" value="OLIGOPEPTIDE TRANSPORT ATP-BINDING PROTEIN APPD"/>
    <property type="match status" value="1"/>
</dbReference>
<dbReference type="InterPro" id="IPR003593">
    <property type="entry name" value="AAA+_ATPase"/>
</dbReference>
<dbReference type="SMART" id="SM00382">
    <property type="entry name" value="AAA"/>
    <property type="match status" value="1"/>
</dbReference>
<dbReference type="InterPro" id="IPR050388">
    <property type="entry name" value="ABC_Ni/Peptide_Import"/>
</dbReference>
<protein>
    <submittedName>
        <fullName evidence="9">Oligopeptide transport system permease protein OppB</fullName>
    </submittedName>
</protein>
<evidence type="ECO:0000256" key="5">
    <source>
        <dbReference type="ARBA" id="ARBA00022741"/>
    </source>
</evidence>
<dbReference type="InterPro" id="IPR013563">
    <property type="entry name" value="Oligopep_ABC_C"/>
</dbReference>
<dbReference type="GO" id="GO:0016887">
    <property type="term" value="F:ATP hydrolysis activity"/>
    <property type="evidence" value="ECO:0007669"/>
    <property type="project" value="InterPro"/>
</dbReference>
<evidence type="ECO:0000256" key="4">
    <source>
        <dbReference type="ARBA" id="ARBA00022475"/>
    </source>
</evidence>
<dbReference type="Pfam" id="PF08352">
    <property type="entry name" value="oligo_HPY"/>
    <property type="match status" value="1"/>
</dbReference>
<evidence type="ECO:0000256" key="7">
    <source>
        <dbReference type="ARBA" id="ARBA00023136"/>
    </source>
</evidence>
<dbReference type="STRING" id="279058.LT85_2988"/>
<dbReference type="InterPro" id="IPR027417">
    <property type="entry name" value="P-loop_NTPase"/>
</dbReference>
<dbReference type="KEGG" id="care:LT85_2988"/>
<dbReference type="HOGENOM" id="CLU_000604_1_23_4"/>
<evidence type="ECO:0000256" key="6">
    <source>
        <dbReference type="ARBA" id="ARBA00022840"/>
    </source>
</evidence>
<dbReference type="AlphaFoldDB" id="A0A0A1FC85"/>
<dbReference type="PROSITE" id="PS50893">
    <property type="entry name" value="ABC_TRANSPORTER_2"/>
    <property type="match status" value="1"/>
</dbReference>
<evidence type="ECO:0000313" key="9">
    <source>
        <dbReference type="EMBL" id="AIY42146.1"/>
    </source>
</evidence>
<dbReference type="Proteomes" id="UP000030302">
    <property type="component" value="Chromosome"/>
</dbReference>
<dbReference type="GO" id="GO:0055085">
    <property type="term" value="P:transmembrane transport"/>
    <property type="evidence" value="ECO:0007669"/>
    <property type="project" value="UniProtKB-ARBA"/>
</dbReference>
<organism evidence="9 10">
    <name type="scientific">Collimonas arenae</name>
    <dbReference type="NCBI Taxonomy" id="279058"/>
    <lineage>
        <taxon>Bacteria</taxon>
        <taxon>Pseudomonadati</taxon>
        <taxon>Pseudomonadota</taxon>
        <taxon>Betaproteobacteria</taxon>
        <taxon>Burkholderiales</taxon>
        <taxon>Oxalobacteraceae</taxon>
        <taxon>Collimonas</taxon>
    </lineage>
</organism>
<evidence type="ECO:0000256" key="3">
    <source>
        <dbReference type="ARBA" id="ARBA00022448"/>
    </source>
</evidence>
<dbReference type="EMBL" id="CP009962">
    <property type="protein sequence ID" value="AIY42146.1"/>
    <property type="molecule type" value="Genomic_DNA"/>
</dbReference>
<dbReference type="GO" id="GO:0015833">
    <property type="term" value="P:peptide transport"/>
    <property type="evidence" value="ECO:0007669"/>
    <property type="project" value="InterPro"/>
</dbReference>
<dbReference type="PROSITE" id="PS00211">
    <property type="entry name" value="ABC_TRANSPORTER_1"/>
    <property type="match status" value="1"/>
</dbReference>
<dbReference type="InterPro" id="IPR003439">
    <property type="entry name" value="ABC_transporter-like_ATP-bd"/>
</dbReference>
<dbReference type="NCBIfam" id="TIGR01727">
    <property type="entry name" value="oligo_HPY"/>
    <property type="match status" value="1"/>
</dbReference>
<dbReference type="InterPro" id="IPR017871">
    <property type="entry name" value="ABC_transporter-like_CS"/>
</dbReference>
<dbReference type="GO" id="GO:0005524">
    <property type="term" value="F:ATP binding"/>
    <property type="evidence" value="ECO:0007669"/>
    <property type="project" value="UniProtKB-KW"/>
</dbReference>
<reference evidence="10" key="1">
    <citation type="journal article" date="2014" name="Soil Biol. Biochem.">
        <title>Structure and function of bacterial communities in ageing soils: Insights from the Mendocino ecological staircase.</title>
        <authorList>
            <person name="Uroz S."/>
            <person name="Tech J.J."/>
            <person name="Sawaya N.A."/>
            <person name="Frey-Klett P."/>
            <person name="Leveau J.H.J."/>
        </authorList>
    </citation>
    <scope>NUCLEOTIDE SEQUENCE [LARGE SCALE GENOMIC DNA]</scope>
    <source>
        <strain evidence="10">Cal35</strain>
    </source>
</reference>
<sequence>MLIGVDKQGRSVMLEVNNLKVEFLSNGKSIAPVDGVSFTVGANETVGLLGESGCGKSVTALSILRLFPLASKARLSGEVRYDGHDLLTLDDAGMRAVRGKQIAMIFQEPMTSLNPLHKIGAQLGEMLRMHTTLVRREIDYMVIAMLQRVGLSRAEQLVNEYPHSLSGGMRQRVMIAMALLCDPGVLICDEPTTALDVTIQAQILDLMRQLKQEQGTSILMITHDLGVVAEMCERVVVMYAGQVVEQSSVHELFDAPAHPYTRALMRARPALDAKPGQPLNAIPGSVPLPGTAGAGCRFAARCTKADDLCRSKMPELAAVTPGHLVRCWHPN</sequence>
<keyword evidence="5" id="KW-0547">Nucleotide-binding</keyword>
<evidence type="ECO:0000313" key="10">
    <source>
        <dbReference type="Proteomes" id="UP000030302"/>
    </source>
</evidence>
<dbReference type="FunFam" id="3.40.50.300:FF:000016">
    <property type="entry name" value="Oligopeptide ABC transporter ATP-binding component"/>
    <property type="match status" value="1"/>
</dbReference>
<proteinExistence type="inferred from homology"/>
<keyword evidence="7" id="KW-0472">Membrane</keyword>
<keyword evidence="6" id="KW-0067">ATP-binding</keyword>
<accession>A0A0A1FC85</accession>
<dbReference type="SUPFAM" id="SSF52540">
    <property type="entry name" value="P-loop containing nucleoside triphosphate hydrolases"/>
    <property type="match status" value="1"/>
</dbReference>
<dbReference type="Pfam" id="PF00005">
    <property type="entry name" value="ABC_tran"/>
    <property type="match status" value="1"/>
</dbReference>
<comment type="similarity">
    <text evidence="2">Belongs to the ABC transporter superfamily.</text>
</comment>
<evidence type="ECO:0000256" key="2">
    <source>
        <dbReference type="ARBA" id="ARBA00005417"/>
    </source>
</evidence>
<comment type="subcellular location">
    <subcellularLocation>
        <location evidence="1">Cell inner membrane</location>
        <topology evidence="1">Peripheral membrane protein</topology>
    </subcellularLocation>
</comment>
<feature type="domain" description="ABC transporter" evidence="8">
    <location>
        <begin position="14"/>
        <end position="265"/>
    </location>
</feature>
<evidence type="ECO:0000256" key="1">
    <source>
        <dbReference type="ARBA" id="ARBA00004417"/>
    </source>
</evidence>
<keyword evidence="3" id="KW-0813">Transport</keyword>